<gene>
    <name evidence="7" type="ORF">U9M48_039171</name>
</gene>
<keyword evidence="3" id="KW-0812">Transmembrane</keyword>
<evidence type="ECO:0000256" key="2">
    <source>
        <dbReference type="ARBA" id="ARBA00022614"/>
    </source>
</evidence>
<dbReference type="Gene3D" id="3.30.200.20">
    <property type="entry name" value="Phosphorylase Kinase, domain 1"/>
    <property type="match status" value="1"/>
</dbReference>
<keyword evidence="5" id="KW-1133">Transmembrane helix</keyword>
<keyword evidence="4" id="KW-0677">Repeat</keyword>
<accession>A0AAQ3UK79</accession>
<dbReference type="PANTHER" id="PTHR27008">
    <property type="entry name" value="OS04G0122200 PROTEIN"/>
    <property type="match status" value="1"/>
</dbReference>
<organism evidence="7 8">
    <name type="scientific">Paspalum notatum var. saurae</name>
    <dbReference type="NCBI Taxonomy" id="547442"/>
    <lineage>
        <taxon>Eukaryota</taxon>
        <taxon>Viridiplantae</taxon>
        <taxon>Streptophyta</taxon>
        <taxon>Embryophyta</taxon>
        <taxon>Tracheophyta</taxon>
        <taxon>Spermatophyta</taxon>
        <taxon>Magnoliopsida</taxon>
        <taxon>Liliopsida</taxon>
        <taxon>Poales</taxon>
        <taxon>Poaceae</taxon>
        <taxon>PACMAD clade</taxon>
        <taxon>Panicoideae</taxon>
        <taxon>Andropogonodae</taxon>
        <taxon>Paspaleae</taxon>
        <taxon>Paspalinae</taxon>
        <taxon>Paspalum</taxon>
    </lineage>
</organism>
<dbReference type="EMBL" id="CP144753">
    <property type="protein sequence ID" value="WVZ93169.1"/>
    <property type="molecule type" value="Genomic_DNA"/>
</dbReference>
<evidence type="ECO:0000256" key="1">
    <source>
        <dbReference type="ARBA" id="ARBA00004370"/>
    </source>
</evidence>
<dbReference type="InterPro" id="IPR011009">
    <property type="entry name" value="Kinase-like_dom_sf"/>
</dbReference>
<protein>
    <recommendedName>
        <fullName evidence="9">Serine-threonine/tyrosine-protein kinase catalytic domain-containing protein</fullName>
    </recommendedName>
</protein>
<evidence type="ECO:0000256" key="3">
    <source>
        <dbReference type="ARBA" id="ARBA00022692"/>
    </source>
</evidence>
<dbReference type="InterPro" id="IPR051809">
    <property type="entry name" value="Plant_receptor-like_S/T_kinase"/>
</dbReference>
<sequence>YFSLQDLAPTNEDGSFARWWQVGNQRVGSETRKDFNSIVILGSWSLWKHRNSCVFYGASPSLDRVLLLAKEEALFWSLAGARGISSLTALQQGEGGGGCTGALFPPFFLLLSCVFEKKKKISSSCTSSVYIGRFEFDTDLVAIKVFHLDEHGSLNSFLMECEVLRNTRHRNLMKAVTLCSTVETLCSTVDLENNKFKAIVFDFMARAWICGCIQSYTETAPREV</sequence>
<evidence type="ECO:0000256" key="5">
    <source>
        <dbReference type="ARBA" id="ARBA00022989"/>
    </source>
</evidence>
<evidence type="ECO:0000256" key="4">
    <source>
        <dbReference type="ARBA" id="ARBA00022737"/>
    </source>
</evidence>
<evidence type="ECO:0000313" key="7">
    <source>
        <dbReference type="EMBL" id="WVZ93169.1"/>
    </source>
</evidence>
<evidence type="ECO:0000256" key="6">
    <source>
        <dbReference type="ARBA" id="ARBA00023136"/>
    </source>
</evidence>
<reference evidence="7 8" key="1">
    <citation type="submission" date="2024-02" db="EMBL/GenBank/DDBJ databases">
        <title>High-quality chromosome-scale genome assembly of Pensacola bahiagrass (Paspalum notatum Flugge var. saurae).</title>
        <authorList>
            <person name="Vega J.M."/>
            <person name="Podio M."/>
            <person name="Orjuela J."/>
            <person name="Siena L.A."/>
            <person name="Pessino S.C."/>
            <person name="Combes M.C."/>
            <person name="Mariac C."/>
            <person name="Albertini E."/>
            <person name="Pupilli F."/>
            <person name="Ortiz J.P.A."/>
            <person name="Leblanc O."/>
        </authorList>
    </citation>
    <scope>NUCLEOTIDE SEQUENCE [LARGE SCALE GENOMIC DNA]</scope>
    <source>
        <strain evidence="7">R1</strain>
        <tissue evidence="7">Leaf</tissue>
    </source>
</reference>
<proteinExistence type="predicted"/>
<dbReference type="AlphaFoldDB" id="A0AAQ3UK79"/>
<comment type="subcellular location">
    <subcellularLocation>
        <location evidence="1">Membrane</location>
    </subcellularLocation>
</comment>
<feature type="non-terminal residue" evidence="7">
    <location>
        <position position="224"/>
    </location>
</feature>
<dbReference type="PANTHER" id="PTHR27008:SF284">
    <property type="entry name" value="PROTEIN KINASE DOMAIN-CONTAINING PROTEIN"/>
    <property type="match status" value="1"/>
</dbReference>
<evidence type="ECO:0000313" key="8">
    <source>
        <dbReference type="Proteomes" id="UP001341281"/>
    </source>
</evidence>
<evidence type="ECO:0008006" key="9">
    <source>
        <dbReference type="Google" id="ProtNLM"/>
    </source>
</evidence>
<dbReference type="SUPFAM" id="SSF56112">
    <property type="entry name" value="Protein kinase-like (PK-like)"/>
    <property type="match status" value="1"/>
</dbReference>
<keyword evidence="8" id="KW-1185">Reference proteome</keyword>
<keyword evidence="2" id="KW-0433">Leucine-rich repeat</keyword>
<name>A0AAQ3UK79_PASNO</name>
<dbReference type="GO" id="GO:0016020">
    <property type="term" value="C:membrane"/>
    <property type="evidence" value="ECO:0007669"/>
    <property type="project" value="UniProtKB-SubCell"/>
</dbReference>
<keyword evidence="6" id="KW-0472">Membrane</keyword>
<dbReference type="Proteomes" id="UP001341281">
    <property type="component" value="Chromosome 09"/>
</dbReference>